<proteinExistence type="predicted"/>
<reference evidence="1" key="2">
    <citation type="journal article" date="2015" name="Fish Shellfish Immunol.">
        <title>Early steps in the European eel (Anguilla anguilla)-Vibrio vulnificus interaction in the gills: Role of the RtxA13 toxin.</title>
        <authorList>
            <person name="Callol A."/>
            <person name="Pajuelo D."/>
            <person name="Ebbesson L."/>
            <person name="Teles M."/>
            <person name="MacKenzie S."/>
            <person name="Amaro C."/>
        </authorList>
    </citation>
    <scope>NUCLEOTIDE SEQUENCE</scope>
</reference>
<evidence type="ECO:0000313" key="1">
    <source>
        <dbReference type="EMBL" id="JAH23218.1"/>
    </source>
</evidence>
<dbReference type="AlphaFoldDB" id="A0A0E9R4D9"/>
<name>A0A0E9R4D9_ANGAN</name>
<organism evidence="1">
    <name type="scientific">Anguilla anguilla</name>
    <name type="common">European freshwater eel</name>
    <name type="synonym">Muraena anguilla</name>
    <dbReference type="NCBI Taxonomy" id="7936"/>
    <lineage>
        <taxon>Eukaryota</taxon>
        <taxon>Metazoa</taxon>
        <taxon>Chordata</taxon>
        <taxon>Craniata</taxon>
        <taxon>Vertebrata</taxon>
        <taxon>Euteleostomi</taxon>
        <taxon>Actinopterygii</taxon>
        <taxon>Neopterygii</taxon>
        <taxon>Teleostei</taxon>
        <taxon>Anguilliformes</taxon>
        <taxon>Anguillidae</taxon>
        <taxon>Anguilla</taxon>
    </lineage>
</organism>
<reference evidence="1" key="1">
    <citation type="submission" date="2014-11" db="EMBL/GenBank/DDBJ databases">
        <authorList>
            <person name="Amaro Gonzalez C."/>
        </authorList>
    </citation>
    <scope>NUCLEOTIDE SEQUENCE</scope>
</reference>
<accession>A0A0E9R4D9</accession>
<dbReference type="EMBL" id="GBXM01085359">
    <property type="protein sequence ID" value="JAH23218.1"/>
    <property type="molecule type" value="Transcribed_RNA"/>
</dbReference>
<sequence length="41" mass="4803">MRLTLYPSPSDLRTGWNAHLYFRHLADTLIHSDVQLVHKKA</sequence>
<protein>
    <submittedName>
        <fullName evidence="1">Uncharacterized protein</fullName>
    </submittedName>
</protein>